<keyword evidence="3 7" id="KW-0997">Cell inner membrane</keyword>
<dbReference type="PANTHER" id="PTHR33362:SF5">
    <property type="entry name" value="C4-DICARBOXYLATE TRAP TRANSPORTER LARGE PERMEASE PROTEIN DCTM"/>
    <property type="match status" value="1"/>
</dbReference>
<dbReference type="STRING" id="1208324.P73_2052"/>
<dbReference type="InterPro" id="IPR004681">
    <property type="entry name" value="TRAP_DctM"/>
</dbReference>
<feature type="transmembrane region" description="Helical" evidence="7">
    <location>
        <begin position="343"/>
        <end position="370"/>
    </location>
</feature>
<protein>
    <recommendedName>
        <fullName evidence="7">TRAP transporter large permease protein</fullName>
    </recommendedName>
</protein>
<feature type="transmembrane region" description="Helical" evidence="7">
    <location>
        <begin position="277"/>
        <end position="299"/>
    </location>
</feature>
<keyword evidence="2" id="KW-1003">Cell membrane</keyword>
<feature type="transmembrane region" description="Helical" evidence="7">
    <location>
        <begin position="240"/>
        <end position="256"/>
    </location>
</feature>
<evidence type="ECO:0000313" key="10">
    <source>
        <dbReference type="Proteomes" id="UP000031521"/>
    </source>
</evidence>
<sequence length="428" mass="45701">MSNFLLLSCSVLFPLLLGFPIALVLGGVGLAWIVALDPNLLRGAARAVWNIAGSYTLISIPLFLLMGEIFQRSGSAERFYNALAVMLRRVPGGLLHANITASALFAAISGSSVATAACIGRAALPNLRALGYAERPLLGTLAAGGSLGILIPPSIALVIYAALVDESLGRLMVAAIVPGFLLTLLMMVYILVSALITPPARGEGAEIRRERVGAAVNILPIMGIIAIIFCGLYFGWATPVELAALGVLLTAIFPVINRKRLWPLYRDAVISAVRASAMLLFIVVCAQIFSFAVFSWGFTYEIVGWVEGLELPGLTILLTILVIYFILGAFMDELSTMVMTLPLVYPIVTNLGYSGIWFGVVLIIMLQVGLNSPPVGMNLFVIQGIDPRNTKLSDAAVGVLPYIVIMLLFVGLLIAFPGIALWLPARMM</sequence>
<evidence type="ECO:0000259" key="8">
    <source>
        <dbReference type="Pfam" id="PF06808"/>
    </source>
</evidence>
<keyword evidence="10" id="KW-1185">Reference proteome</keyword>
<feature type="transmembrane region" description="Helical" evidence="7">
    <location>
        <begin position="212"/>
        <end position="234"/>
    </location>
</feature>
<dbReference type="OrthoDB" id="9790209at2"/>
<evidence type="ECO:0000256" key="1">
    <source>
        <dbReference type="ARBA" id="ARBA00004429"/>
    </source>
</evidence>
<proteinExistence type="inferred from homology"/>
<organism evidence="9 10">
    <name type="scientific">Celeribacter indicus</name>
    <dbReference type="NCBI Taxonomy" id="1208324"/>
    <lineage>
        <taxon>Bacteria</taxon>
        <taxon>Pseudomonadati</taxon>
        <taxon>Pseudomonadota</taxon>
        <taxon>Alphaproteobacteria</taxon>
        <taxon>Rhodobacterales</taxon>
        <taxon>Roseobacteraceae</taxon>
        <taxon>Celeribacter</taxon>
    </lineage>
</organism>
<dbReference type="AlphaFoldDB" id="A0A0B5E2U1"/>
<dbReference type="GO" id="GO:0005886">
    <property type="term" value="C:plasma membrane"/>
    <property type="evidence" value="ECO:0007669"/>
    <property type="project" value="UniProtKB-SubCell"/>
</dbReference>
<evidence type="ECO:0000256" key="6">
    <source>
        <dbReference type="ARBA" id="ARBA00023136"/>
    </source>
</evidence>
<feature type="transmembrane region" description="Helical" evidence="7">
    <location>
        <begin position="136"/>
        <end position="163"/>
    </location>
</feature>
<comment type="subunit">
    <text evidence="7">The complex comprises the extracytoplasmic solute receptor protein and the two transmembrane proteins.</text>
</comment>
<evidence type="ECO:0000256" key="3">
    <source>
        <dbReference type="ARBA" id="ARBA00022519"/>
    </source>
</evidence>
<keyword evidence="7" id="KW-0813">Transport</keyword>
<dbReference type="InterPro" id="IPR010656">
    <property type="entry name" value="DctM"/>
</dbReference>
<dbReference type="Proteomes" id="UP000031521">
    <property type="component" value="Chromosome"/>
</dbReference>
<comment type="caution">
    <text evidence="7">Lacks conserved residue(s) required for the propagation of feature annotation.</text>
</comment>
<evidence type="ECO:0000256" key="2">
    <source>
        <dbReference type="ARBA" id="ARBA00022475"/>
    </source>
</evidence>
<feature type="transmembrane region" description="Helical" evidence="7">
    <location>
        <begin position="103"/>
        <end position="124"/>
    </location>
</feature>
<evidence type="ECO:0000256" key="5">
    <source>
        <dbReference type="ARBA" id="ARBA00022989"/>
    </source>
</evidence>
<dbReference type="GO" id="GO:0022857">
    <property type="term" value="F:transmembrane transporter activity"/>
    <property type="evidence" value="ECO:0007669"/>
    <property type="project" value="UniProtKB-UniRule"/>
</dbReference>
<evidence type="ECO:0000256" key="4">
    <source>
        <dbReference type="ARBA" id="ARBA00022692"/>
    </source>
</evidence>
<evidence type="ECO:0000313" key="9">
    <source>
        <dbReference type="EMBL" id="AJE46767.1"/>
    </source>
</evidence>
<gene>
    <name evidence="9" type="ORF">P73_2052</name>
</gene>
<feature type="transmembrane region" description="Helical" evidence="7">
    <location>
        <begin position="169"/>
        <end position="192"/>
    </location>
</feature>
<keyword evidence="6 7" id="KW-0472">Membrane</keyword>
<dbReference type="EMBL" id="CP004393">
    <property type="protein sequence ID" value="AJE46767.1"/>
    <property type="molecule type" value="Genomic_DNA"/>
</dbReference>
<comment type="similarity">
    <text evidence="7">Belongs to the TRAP transporter large permease family.</text>
</comment>
<dbReference type="Pfam" id="PF06808">
    <property type="entry name" value="DctM"/>
    <property type="match status" value="1"/>
</dbReference>
<feature type="domain" description="TRAP C4-dicarboxylate transport system permease DctM subunit" evidence="8">
    <location>
        <begin position="11"/>
        <end position="419"/>
    </location>
</feature>
<keyword evidence="5 7" id="KW-1133">Transmembrane helix</keyword>
<reference evidence="9 10" key="1">
    <citation type="journal article" date="2014" name="Int. J. Syst. Evol. Microbiol.">
        <title>Celeribacter indicus sp. nov., a polycyclic aromatic hydrocarbon-degrading bacterium from deep-sea sediment and reclassification of Huaishuia halophila as Celeribacter halophilus comb. nov.</title>
        <authorList>
            <person name="Lai Q."/>
            <person name="Cao J."/>
            <person name="Yuan J."/>
            <person name="Li F."/>
            <person name="Shao Z."/>
        </authorList>
    </citation>
    <scope>NUCLEOTIDE SEQUENCE [LARGE SCALE GENOMIC DNA]</scope>
    <source>
        <strain evidence="9">P73</strain>
    </source>
</reference>
<accession>A0A0B5E2U1</accession>
<dbReference type="KEGG" id="cid:P73_2052"/>
<dbReference type="HOGENOM" id="CLU_019824_4_0_5"/>
<dbReference type="PANTHER" id="PTHR33362">
    <property type="entry name" value="SIALIC ACID TRAP TRANSPORTER PERMEASE PROTEIN SIAT-RELATED"/>
    <property type="match status" value="1"/>
</dbReference>
<dbReference type="RefSeq" id="WP_043869506.1">
    <property type="nucleotide sequence ID" value="NZ_CP004393.1"/>
</dbReference>
<name>A0A0B5E2U1_9RHOB</name>
<feature type="transmembrane region" description="Helical" evidence="7">
    <location>
        <begin position="399"/>
        <end position="423"/>
    </location>
</feature>
<comment type="function">
    <text evidence="7">Part of the tripartite ATP-independent periplasmic (TRAP) transport system.</text>
</comment>
<comment type="subcellular location">
    <subcellularLocation>
        <location evidence="1 7">Cell inner membrane</location>
        <topology evidence="1 7">Multi-pass membrane protein</topology>
    </subcellularLocation>
</comment>
<dbReference type="NCBIfam" id="TIGR00786">
    <property type="entry name" value="dctM"/>
    <property type="match status" value="1"/>
</dbReference>
<evidence type="ECO:0000256" key="7">
    <source>
        <dbReference type="RuleBase" id="RU369079"/>
    </source>
</evidence>
<dbReference type="PIRSF" id="PIRSF006066">
    <property type="entry name" value="HI0050"/>
    <property type="match status" value="1"/>
</dbReference>
<keyword evidence="4 7" id="KW-0812">Transmembrane</keyword>
<feature type="transmembrane region" description="Helical" evidence="7">
    <location>
        <begin position="47"/>
        <end position="67"/>
    </location>
</feature>
<feature type="transmembrane region" description="Helical" evidence="7">
    <location>
        <begin position="311"/>
        <end position="331"/>
    </location>
</feature>